<dbReference type="Pfam" id="PF02911">
    <property type="entry name" value="Formyl_trans_C"/>
    <property type="match status" value="1"/>
</dbReference>
<dbReference type="InterPro" id="IPR002376">
    <property type="entry name" value="Formyl_transf_N"/>
</dbReference>
<dbReference type="CDD" id="cd08704">
    <property type="entry name" value="Met_tRNA_FMT_C"/>
    <property type="match status" value="1"/>
</dbReference>
<dbReference type="GO" id="GO:0005829">
    <property type="term" value="C:cytosol"/>
    <property type="evidence" value="ECO:0007669"/>
    <property type="project" value="TreeGrafter"/>
</dbReference>
<evidence type="ECO:0000256" key="2">
    <source>
        <dbReference type="ARBA" id="ARBA00012261"/>
    </source>
</evidence>
<reference evidence="8 9" key="1">
    <citation type="submission" date="2016-03" db="EMBL/GenBank/DDBJ databases">
        <title>Speciation and ecological success in dimly lit waters: horizontal gene transfer in a green sulfur bacteria bloom unveiled by metagenomic assembly.</title>
        <authorList>
            <person name="Llorens-Mares T."/>
            <person name="Liu Z."/>
            <person name="Allen L.Z."/>
            <person name="Rusch D.B."/>
            <person name="Craig M.T."/>
            <person name="Dupont C.L."/>
            <person name="Bryant D.A."/>
            <person name="Casamayor E.O."/>
        </authorList>
    </citation>
    <scope>NUCLEOTIDE SEQUENCE [LARGE SCALE GENOMIC DNA]</scope>
    <source>
        <strain evidence="8">CIII</strain>
    </source>
</reference>
<comment type="catalytic activity">
    <reaction evidence="5">
        <text>L-methionyl-tRNA(fMet) + (6R)-10-formyltetrahydrofolate = N-formyl-L-methionyl-tRNA(fMet) + (6S)-5,6,7,8-tetrahydrofolate + H(+)</text>
        <dbReference type="Rhea" id="RHEA:24380"/>
        <dbReference type="Rhea" id="RHEA-COMP:9952"/>
        <dbReference type="Rhea" id="RHEA-COMP:9953"/>
        <dbReference type="ChEBI" id="CHEBI:15378"/>
        <dbReference type="ChEBI" id="CHEBI:57453"/>
        <dbReference type="ChEBI" id="CHEBI:78530"/>
        <dbReference type="ChEBI" id="CHEBI:78844"/>
        <dbReference type="ChEBI" id="CHEBI:195366"/>
        <dbReference type="EC" id="2.1.2.9"/>
    </reaction>
</comment>
<comment type="caution">
    <text evidence="8">The sequence shown here is derived from an EMBL/GenBank/DDBJ whole genome shotgun (WGS) entry which is preliminary data.</text>
</comment>
<dbReference type="RefSeq" id="WP_303681775.1">
    <property type="nucleotide sequence ID" value="NZ_LVWG01000032.1"/>
</dbReference>
<dbReference type="PANTHER" id="PTHR11138:SF5">
    <property type="entry name" value="METHIONYL-TRNA FORMYLTRANSFERASE, MITOCHONDRIAL"/>
    <property type="match status" value="1"/>
</dbReference>
<evidence type="ECO:0000259" key="7">
    <source>
        <dbReference type="Pfam" id="PF02911"/>
    </source>
</evidence>
<dbReference type="Proteomes" id="UP000076481">
    <property type="component" value="Unassembled WGS sequence"/>
</dbReference>
<keyword evidence="4 5" id="KW-0648">Protein biosynthesis</keyword>
<dbReference type="AlphaFoldDB" id="A0A165LFR4"/>
<accession>A0A165LFR4</accession>
<dbReference type="EC" id="2.1.2.9" evidence="2 5"/>
<feature type="binding site" evidence="5">
    <location>
        <begin position="111"/>
        <end position="114"/>
    </location>
    <ligand>
        <name>(6S)-5,6,7,8-tetrahydrofolate</name>
        <dbReference type="ChEBI" id="CHEBI:57453"/>
    </ligand>
</feature>
<proteinExistence type="inferred from homology"/>
<dbReference type="CDD" id="cd08646">
    <property type="entry name" value="FMT_core_Met-tRNA-FMT_N"/>
    <property type="match status" value="1"/>
</dbReference>
<dbReference type="InterPro" id="IPR005793">
    <property type="entry name" value="Formyl_trans_C"/>
</dbReference>
<evidence type="ECO:0000313" key="8">
    <source>
        <dbReference type="EMBL" id="KZK73980.1"/>
    </source>
</evidence>
<dbReference type="InterPro" id="IPR005794">
    <property type="entry name" value="Fmt"/>
</dbReference>
<dbReference type="InterPro" id="IPR041711">
    <property type="entry name" value="Met-tRNA-FMT_N"/>
</dbReference>
<evidence type="ECO:0000313" key="9">
    <source>
        <dbReference type="Proteomes" id="UP000076481"/>
    </source>
</evidence>
<dbReference type="SUPFAM" id="SSF50486">
    <property type="entry name" value="FMT C-terminal domain-like"/>
    <property type="match status" value="1"/>
</dbReference>
<comment type="similarity">
    <text evidence="1 5">Belongs to the Fmt family.</text>
</comment>
<dbReference type="PANTHER" id="PTHR11138">
    <property type="entry name" value="METHIONYL-TRNA FORMYLTRANSFERASE"/>
    <property type="match status" value="1"/>
</dbReference>
<dbReference type="InterPro" id="IPR044135">
    <property type="entry name" value="Met-tRNA-FMT_C"/>
</dbReference>
<evidence type="ECO:0000256" key="5">
    <source>
        <dbReference type="HAMAP-Rule" id="MF_00182"/>
    </source>
</evidence>
<feature type="domain" description="Formyl transferase C-terminal" evidence="7">
    <location>
        <begin position="205"/>
        <end position="305"/>
    </location>
</feature>
<name>A0A165LFR4_PELLU</name>
<dbReference type="Pfam" id="PF00551">
    <property type="entry name" value="Formyl_trans_N"/>
    <property type="match status" value="1"/>
</dbReference>
<sequence>MRILFMGTPEFAVPSLRAVAGAGPQLEIVMVVTGPDRPRRSRNSAPEPTPVKQAALELGLPVLEVEDVKDPAFAERVRDLRPDVIVVAAFRILPPAVYEAARLGSFNLHASLLPAYRGAAPINHALMHGDRESGVTTFFLQQQVDTGSIILKRRTPVGSDENATELALRLSLIGAEAVLETLRLIAEARVELTLQDESMASKAPKLTRENTRIDWNRRAADLHNFIRGLSMRPAAWTTLGGRSVKIFRSAPAPGISPSSPFSPGSLHIEDGRLYARGIDGWIELLLLQLEGKRPMEACEFVRGFRSVEAERQLV</sequence>
<dbReference type="Gene3D" id="3.40.50.12230">
    <property type="match status" value="1"/>
</dbReference>
<feature type="domain" description="Formyl transferase N-terminal" evidence="6">
    <location>
        <begin position="1"/>
        <end position="180"/>
    </location>
</feature>
<organism evidence="8 9">
    <name type="scientific">Pelodictyon luteolum</name>
    <dbReference type="NCBI Taxonomy" id="1100"/>
    <lineage>
        <taxon>Bacteria</taxon>
        <taxon>Pseudomonadati</taxon>
        <taxon>Chlorobiota</taxon>
        <taxon>Chlorobiia</taxon>
        <taxon>Chlorobiales</taxon>
        <taxon>Chlorobiaceae</taxon>
        <taxon>Chlorobium/Pelodictyon group</taxon>
        <taxon>Pelodictyon</taxon>
    </lineage>
</organism>
<dbReference type="EMBL" id="LVWG01000032">
    <property type="protein sequence ID" value="KZK73980.1"/>
    <property type="molecule type" value="Genomic_DNA"/>
</dbReference>
<dbReference type="NCBIfam" id="TIGR00460">
    <property type="entry name" value="fmt"/>
    <property type="match status" value="1"/>
</dbReference>
<dbReference type="GO" id="GO:0004479">
    <property type="term" value="F:methionyl-tRNA formyltransferase activity"/>
    <property type="evidence" value="ECO:0007669"/>
    <property type="project" value="UniProtKB-UniRule"/>
</dbReference>
<dbReference type="InterPro" id="IPR036477">
    <property type="entry name" value="Formyl_transf_N_sf"/>
</dbReference>
<dbReference type="InterPro" id="IPR011034">
    <property type="entry name" value="Formyl_transferase-like_C_sf"/>
</dbReference>
<dbReference type="HAMAP" id="MF_00182">
    <property type="entry name" value="Formyl_trans"/>
    <property type="match status" value="1"/>
</dbReference>
<evidence type="ECO:0000259" key="6">
    <source>
        <dbReference type="Pfam" id="PF00551"/>
    </source>
</evidence>
<protein>
    <recommendedName>
        <fullName evidence="2 5">Methionyl-tRNA formyltransferase</fullName>
        <ecNumber evidence="2 5">2.1.2.9</ecNumber>
    </recommendedName>
</protein>
<comment type="function">
    <text evidence="5">Attaches a formyl group to the free amino group of methionyl-tRNA(fMet). The formyl group appears to play a dual role in the initiator identity of N-formylmethionyl-tRNA by promoting its recognition by IF2 and preventing the misappropriation of this tRNA by the elongation apparatus.</text>
</comment>
<dbReference type="SUPFAM" id="SSF53328">
    <property type="entry name" value="Formyltransferase"/>
    <property type="match status" value="1"/>
</dbReference>
<keyword evidence="3 5" id="KW-0808">Transferase</keyword>
<evidence type="ECO:0000256" key="4">
    <source>
        <dbReference type="ARBA" id="ARBA00022917"/>
    </source>
</evidence>
<evidence type="ECO:0000256" key="1">
    <source>
        <dbReference type="ARBA" id="ARBA00010699"/>
    </source>
</evidence>
<gene>
    <name evidence="5" type="primary">fmt</name>
    <name evidence="8" type="ORF">A3K90_07080</name>
</gene>
<evidence type="ECO:0000256" key="3">
    <source>
        <dbReference type="ARBA" id="ARBA00022679"/>
    </source>
</evidence>